<gene>
    <name evidence="2" type="ORF">ARMSODRAFT_972135</name>
</gene>
<evidence type="ECO:0000313" key="3">
    <source>
        <dbReference type="Proteomes" id="UP000218334"/>
    </source>
</evidence>
<feature type="region of interest" description="Disordered" evidence="1">
    <location>
        <begin position="228"/>
        <end position="253"/>
    </location>
</feature>
<feature type="region of interest" description="Disordered" evidence="1">
    <location>
        <begin position="1"/>
        <end position="49"/>
    </location>
</feature>
<sequence length="253" mass="27301">MSDLEAMEIDPLPRDVPEANNDVAMPSNNAPLSDSTSKAIHHPLPTPDNDPLPDFISPLPTPNFGPISSSATEAFPDQPASKIAPDWDTFSMMFMLSQNILVYNNDDMFLLLPPEGSFSSLEPDDLSFSLDAQAQPSGNGLDNATIWPESLMWQCYQDLLARFSALNLSYPGGPSFDLNMPPMEPAPSLVSPAAPMLLPSSGPTVPVSNKLMLANTIMTVVHQKPTSDELSVKAPRCTPSNKLVQQISTPDIP</sequence>
<proteinExistence type="predicted"/>
<dbReference type="EMBL" id="KZ293420">
    <property type="protein sequence ID" value="PBK73752.1"/>
    <property type="molecule type" value="Genomic_DNA"/>
</dbReference>
<reference evidence="3" key="1">
    <citation type="journal article" date="2017" name="Nat. Ecol. Evol.">
        <title>Genome expansion and lineage-specific genetic innovations in the forest pathogenic fungi Armillaria.</title>
        <authorList>
            <person name="Sipos G."/>
            <person name="Prasanna A.N."/>
            <person name="Walter M.C."/>
            <person name="O'Connor E."/>
            <person name="Balint B."/>
            <person name="Krizsan K."/>
            <person name="Kiss B."/>
            <person name="Hess J."/>
            <person name="Varga T."/>
            <person name="Slot J."/>
            <person name="Riley R."/>
            <person name="Boka B."/>
            <person name="Rigling D."/>
            <person name="Barry K."/>
            <person name="Lee J."/>
            <person name="Mihaltcheva S."/>
            <person name="LaButti K."/>
            <person name="Lipzen A."/>
            <person name="Waldron R."/>
            <person name="Moloney N.M."/>
            <person name="Sperisen C."/>
            <person name="Kredics L."/>
            <person name="Vagvoelgyi C."/>
            <person name="Patrignani A."/>
            <person name="Fitzpatrick D."/>
            <person name="Nagy I."/>
            <person name="Doyle S."/>
            <person name="Anderson J.B."/>
            <person name="Grigoriev I.V."/>
            <person name="Gueldener U."/>
            <person name="Muensterkoetter M."/>
            <person name="Nagy L.G."/>
        </authorList>
    </citation>
    <scope>NUCLEOTIDE SEQUENCE [LARGE SCALE GENOMIC DNA]</scope>
    <source>
        <strain evidence="3">28-4</strain>
    </source>
</reference>
<name>A0A2H3C3D9_9AGAR</name>
<feature type="compositionally biased region" description="Polar residues" evidence="1">
    <location>
        <begin position="26"/>
        <end position="38"/>
    </location>
</feature>
<dbReference type="Proteomes" id="UP000218334">
    <property type="component" value="Unassembled WGS sequence"/>
</dbReference>
<organism evidence="2 3">
    <name type="scientific">Armillaria solidipes</name>
    <dbReference type="NCBI Taxonomy" id="1076256"/>
    <lineage>
        <taxon>Eukaryota</taxon>
        <taxon>Fungi</taxon>
        <taxon>Dikarya</taxon>
        <taxon>Basidiomycota</taxon>
        <taxon>Agaricomycotina</taxon>
        <taxon>Agaricomycetes</taxon>
        <taxon>Agaricomycetidae</taxon>
        <taxon>Agaricales</taxon>
        <taxon>Marasmiineae</taxon>
        <taxon>Physalacriaceae</taxon>
        <taxon>Armillaria</taxon>
    </lineage>
</organism>
<feature type="compositionally biased region" description="Polar residues" evidence="1">
    <location>
        <begin position="238"/>
        <end position="253"/>
    </location>
</feature>
<evidence type="ECO:0000313" key="2">
    <source>
        <dbReference type="EMBL" id="PBK73752.1"/>
    </source>
</evidence>
<dbReference type="AlphaFoldDB" id="A0A2H3C3D9"/>
<accession>A0A2H3C3D9</accession>
<keyword evidence="3" id="KW-1185">Reference proteome</keyword>
<protein>
    <submittedName>
        <fullName evidence="2">Uncharacterized protein</fullName>
    </submittedName>
</protein>
<evidence type="ECO:0000256" key="1">
    <source>
        <dbReference type="SAM" id="MobiDB-lite"/>
    </source>
</evidence>
<dbReference type="STRING" id="1076256.A0A2H3C3D9"/>